<evidence type="ECO:0000313" key="2">
    <source>
        <dbReference type="EMBL" id="TFE40998.1"/>
    </source>
</evidence>
<sequence>MGAAMRVKSRVTLEACRASLNDSSTRRIYKAGALAAIVVAAGVAIAMSRFVVPTDTRGASESSQECSARYAALLDLAELARRDGKSSEVVVRGLSDRGGAMSGCLSRGGARAE</sequence>
<keyword evidence="1" id="KW-1133">Transmembrane helix</keyword>
<name>A0A4Y8MUC7_9BURK</name>
<evidence type="ECO:0000256" key="1">
    <source>
        <dbReference type="SAM" id="Phobius"/>
    </source>
</evidence>
<dbReference type="Proteomes" id="UP000297385">
    <property type="component" value="Unassembled WGS sequence"/>
</dbReference>
<proteinExistence type="predicted"/>
<feature type="transmembrane region" description="Helical" evidence="1">
    <location>
        <begin position="31"/>
        <end position="52"/>
    </location>
</feature>
<dbReference type="AlphaFoldDB" id="A0A4Y8MUC7"/>
<gene>
    <name evidence="2" type="ORF">E2553_30320</name>
</gene>
<keyword evidence="1" id="KW-0812">Transmembrane</keyword>
<dbReference type="EMBL" id="SNVI01000002">
    <property type="protein sequence ID" value="TFE40998.1"/>
    <property type="molecule type" value="Genomic_DNA"/>
</dbReference>
<comment type="caution">
    <text evidence="2">The sequence shown here is derived from an EMBL/GenBank/DDBJ whole genome shotgun (WGS) entry which is preliminary data.</text>
</comment>
<reference evidence="2 3" key="1">
    <citation type="submission" date="2019-03" db="EMBL/GenBank/DDBJ databases">
        <title>Complete Genome Sequence of Paraburkholderia dipogonis ICMP 19430T, a Nitrogen-fixing Symbiont of the South African Invasive Legume Dipogon lignosus in New Zealand.</title>
        <authorList>
            <person name="De Meyer S.E."/>
        </authorList>
    </citation>
    <scope>NUCLEOTIDE SEQUENCE [LARGE SCALE GENOMIC DNA]</scope>
    <source>
        <strain evidence="2 3">ICMP 19430</strain>
    </source>
</reference>
<protein>
    <submittedName>
        <fullName evidence="2">Uncharacterized protein</fullName>
    </submittedName>
</protein>
<evidence type="ECO:0000313" key="3">
    <source>
        <dbReference type="Proteomes" id="UP000297385"/>
    </source>
</evidence>
<accession>A0A4Y8MUC7</accession>
<keyword evidence="1" id="KW-0472">Membrane</keyword>
<organism evidence="2 3">
    <name type="scientific">Paraburkholderia dipogonis</name>
    <dbReference type="NCBI Taxonomy" id="1211383"/>
    <lineage>
        <taxon>Bacteria</taxon>
        <taxon>Pseudomonadati</taxon>
        <taxon>Pseudomonadota</taxon>
        <taxon>Betaproteobacteria</taxon>
        <taxon>Burkholderiales</taxon>
        <taxon>Burkholderiaceae</taxon>
        <taxon>Paraburkholderia</taxon>
    </lineage>
</organism>